<comment type="caution">
    <text evidence="1">The sequence shown here is derived from an EMBL/GenBank/DDBJ whole genome shotgun (WGS) entry which is preliminary data.</text>
</comment>
<dbReference type="OrthoDB" id="311081at2759"/>
<sequence>MNNSQQSYETIKQQILSHLNSTCTFGQVFALNSSEDFRFELPVDHNLQLNHLLARLKHAFQKLCAIQIKQIIGITIPNAFKLQMSFDAVMKKALAIPFKALFKDKLILSPLFCDISVIVQQISISENPYVEIQRIDADEFYVILLFWQIRQLLIREHQNKATFEIFLYPKQHNFGISKIENNKETIYFHSMDHKLQFLIQNSLFHTTISKAIQQNKLKEFQVQLFEKNDENLQEFYNAEIHDQLVTIQNSFNNKIQHHPKNNINLKIKYENRIKLTEWIFRQLGVIYYKEFEIFEQNNNYPKLRYEYLFLFKNFHIKNPINYYQSTLCLRDDDWENNFKHFIKLDSNDNPKCECGRQFDPSDCDTFIIDSQINKKFSQITQELIPTIENSVLTALISQPIFVQIETRKYGNQFFVLYHQKKDKDNTIKKEKLMEYLFQGMMLNYDVDQIKDRVERSLLEQNNEDYDSQKNNQSAGLNQVINDQKLQEECKLQQK</sequence>
<dbReference type="OMA" id="KETIYFH"/>
<proteinExistence type="predicted"/>
<evidence type="ECO:0000313" key="1">
    <source>
        <dbReference type="EMBL" id="CAD8171588.1"/>
    </source>
</evidence>
<protein>
    <submittedName>
        <fullName evidence="1">Uncharacterized protein</fullName>
    </submittedName>
</protein>
<name>A0A8S1V2F9_PAROT</name>
<dbReference type="Proteomes" id="UP000683925">
    <property type="component" value="Unassembled WGS sequence"/>
</dbReference>
<reference evidence="1" key="1">
    <citation type="submission" date="2021-01" db="EMBL/GenBank/DDBJ databases">
        <authorList>
            <consortium name="Genoscope - CEA"/>
            <person name="William W."/>
        </authorList>
    </citation>
    <scope>NUCLEOTIDE SEQUENCE</scope>
</reference>
<dbReference type="EMBL" id="CAJJDP010000057">
    <property type="protein sequence ID" value="CAD8171588.1"/>
    <property type="molecule type" value="Genomic_DNA"/>
</dbReference>
<dbReference type="AlphaFoldDB" id="A0A8S1V2F9"/>
<accession>A0A8S1V2F9</accession>
<organism evidence="1 2">
    <name type="scientific">Paramecium octaurelia</name>
    <dbReference type="NCBI Taxonomy" id="43137"/>
    <lineage>
        <taxon>Eukaryota</taxon>
        <taxon>Sar</taxon>
        <taxon>Alveolata</taxon>
        <taxon>Ciliophora</taxon>
        <taxon>Intramacronucleata</taxon>
        <taxon>Oligohymenophorea</taxon>
        <taxon>Peniculida</taxon>
        <taxon>Parameciidae</taxon>
        <taxon>Paramecium</taxon>
    </lineage>
</organism>
<keyword evidence="2" id="KW-1185">Reference proteome</keyword>
<evidence type="ECO:0000313" key="2">
    <source>
        <dbReference type="Proteomes" id="UP000683925"/>
    </source>
</evidence>
<gene>
    <name evidence="1" type="ORF">POCTA_138.1.T0580209</name>
</gene>